<gene>
    <name evidence="14" type="ORF">ED733_006049</name>
</gene>
<evidence type="ECO:0000259" key="13">
    <source>
        <dbReference type="Pfam" id="PF00080"/>
    </source>
</evidence>
<dbReference type="SUPFAM" id="SSF49329">
    <property type="entry name" value="Cu,Zn superoxide dismutase-like"/>
    <property type="match status" value="1"/>
</dbReference>
<evidence type="ECO:0000256" key="6">
    <source>
        <dbReference type="ARBA" id="ARBA00012682"/>
    </source>
</evidence>
<dbReference type="InterPro" id="IPR024134">
    <property type="entry name" value="SOD_Cu/Zn_/chaperone"/>
</dbReference>
<reference evidence="15" key="1">
    <citation type="submission" date="2018-12" db="EMBL/GenBank/DDBJ databases">
        <title>The complete genome of Metarhizium rileyi, a key fungal pathogen of Lepidoptera.</title>
        <authorList>
            <person name="Binneck E."/>
            <person name="Lastra C.C.L."/>
            <person name="Sosa-Gomez D.R."/>
        </authorList>
    </citation>
    <scope>NUCLEOTIDE SEQUENCE [LARGE SCALE GENOMIC DNA]</scope>
    <source>
        <strain evidence="15">Cep018-CH2</strain>
    </source>
</reference>
<evidence type="ECO:0000313" key="14">
    <source>
        <dbReference type="EMBL" id="TWU74541.1"/>
    </source>
</evidence>
<dbReference type="InterPro" id="IPR036423">
    <property type="entry name" value="SOD-like_Cu/Zn_dom_sf"/>
</dbReference>
<keyword evidence="8" id="KW-0964">Secreted</keyword>
<feature type="region of interest" description="Disordered" evidence="11">
    <location>
        <begin position="773"/>
        <end position="821"/>
    </location>
</feature>
<dbReference type="Pfam" id="PF00080">
    <property type="entry name" value="Sod_Cu"/>
    <property type="match status" value="1"/>
</dbReference>
<evidence type="ECO:0000256" key="5">
    <source>
        <dbReference type="ARBA" id="ARBA00010457"/>
    </source>
</evidence>
<dbReference type="GO" id="GO:0005507">
    <property type="term" value="F:copper ion binding"/>
    <property type="evidence" value="ECO:0007669"/>
    <property type="project" value="InterPro"/>
</dbReference>
<feature type="region of interest" description="Disordered" evidence="11">
    <location>
        <begin position="527"/>
        <end position="558"/>
    </location>
</feature>
<dbReference type="Gene3D" id="2.60.40.200">
    <property type="entry name" value="Superoxide dismutase, copper/zinc binding domain"/>
    <property type="match status" value="1"/>
</dbReference>
<comment type="catalytic activity">
    <reaction evidence="10">
        <text>2 superoxide + 2 H(+) = H2O2 + O2</text>
        <dbReference type="Rhea" id="RHEA:20696"/>
        <dbReference type="ChEBI" id="CHEBI:15378"/>
        <dbReference type="ChEBI" id="CHEBI:15379"/>
        <dbReference type="ChEBI" id="CHEBI:16240"/>
        <dbReference type="ChEBI" id="CHEBI:18421"/>
        <dbReference type="EC" id="1.15.1.1"/>
    </reaction>
</comment>
<comment type="caution">
    <text evidence="14">The sequence shown here is derived from an EMBL/GenBank/DDBJ whole genome shotgun (WGS) entry which is preliminary data.</text>
</comment>
<evidence type="ECO:0000313" key="15">
    <source>
        <dbReference type="Proteomes" id="UP000317257"/>
    </source>
</evidence>
<evidence type="ECO:0000256" key="4">
    <source>
        <dbReference type="ARBA" id="ARBA00004613"/>
    </source>
</evidence>
<evidence type="ECO:0000256" key="10">
    <source>
        <dbReference type="ARBA" id="ARBA00049204"/>
    </source>
</evidence>
<keyword evidence="9" id="KW-0049">Antioxidant</keyword>
<dbReference type="GO" id="GO:0005737">
    <property type="term" value="C:cytoplasm"/>
    <property type="evidence" value="ECO:0007669"/>
    <property type="project" value="UniProtKB-SubCell"/>
</dbReference>
<dbReference type="FunFam" id="2.60.40.200:FF:000007">
    <property type="entry name" value="Cell surface Cu-only superoxide dismutase 5"/>
    <property type="match status" value="1"/>
</dbReference>
<feature type="compositionally biased region" description="Basic and acidic residues" evidence="11">
    <location>
        <begin position="464"/>
        <end position="474"/>
    </location>
</feature>
<accession>A0A5C6GEB1</accession>
<evidence type="ECO:0000256" key="8">
    <source>
        <dbReference type="ARBA" id="ARBA00022525"/>
    </source>
</evidence>
<dbReference type="GO" id="GO:0005576">
    <property type="term" value="C:extracellular region"/>
    <property type="evidence" value="ECO:0007669"/>
    <property type="project" value="UniProtKB-SubCell"/>
</dbReference>
<sequence>MRVAASLAALGAAVKFANALGAASPEAKDNPLDAVYTATLPEKPFFNAPGLKGNVKGFINAAAAPDGVGVRLTMRFENLPKTGGPFSYHIHDKKASGGNCTATGAHLDPTSRGEKPPCDASDPASCQAGDLAGKYGKITSDPFVVEYVDKYLSLKEDNAAFFGNRSFVIHLANSSRITCADFVKGEAGIPRRLPTDIESESDGGSASPTKEIGAPADKFPPSPAPSAKKSFGVGRDTATASPSTALIICRNKHWRYISSFHGPWLQLPTEILDIIANINYNAPRPRPVDPAVVFDVLKIRKAVDEATAFAVGAANDLAPSTLVNVNGGTPNFNPLSHGTKLSKERKLRMRELACQKLARAYRLDEIACSVATMQSTSALEEVGGLVLQRNPDDLTAKYVHFFHEKIPSKQLVETTSLQPLTDMIESAHGQAEALRTRATVKVFQGQFEGAAQDLTDALALPRHHVESHGHDQSDLGRGQSQSGSGRRNQDIVLQEKDQPSGLVAQLLFQRASVYTFMACRHVEHSIRPQSPKIKPPAASGHPDATIEGGDETQSVPSDQLESRKLVKNLAKRALKDYMSFLSYFDYSPNLPKATVFEFSDRVTHAANGVRKPPRSFEPDSASEQHTVYPLSDLFAAIPPPHLPPYPPQESEVKNEVKRASQSCPEPNTSEMVTYHPLLTEALHALLLCHCLVQTSVKELQRHAYMVARLVRLCDGFPVFHASRSPARSDWVEILRRTKNWLPLGSTWAMLCAPVSLTDNDAVDSLSSAAASLLQETTPGPSSPGDRKRKSSEKPSHMDDGDPPRGPASVPSPRSSFKYDPFPHWNADEERKEYPFLTERTTAIVRWISEVPVVTGAAKRKKRPRKAGAIAETVEVDLSSLTLNK</sequence>
<name>A0A5C6GEB1_METRR</name>
<proteinExistence type="inferred from homology"/>
<evidence type="ECO:0000256" key="7">
    <source>
        <dbReference type="ARBA" id="ARBA00022490"/>
    </source>
</evidence>
<feature type="region of interest" description="Disordered" evidence="11">
    <location>
        <begin position="464"/>
        <end position="488"/>
    </location>
</feature>
<dbReference type="PANTHER" id="PTHR10003">
    <property type="entry name" value="SUPEROXIDE DISMUTASE CU-ZN -RELATED"/>
    <property type="match status" value="1"/>
</dbReference>
<organism evidence="14 15">
    <name type="scientific">Metarhizium rileyi (strain RCEF 4871)</name>
    <name type="common">Nomuraea rileyi</name>
    <dbReference type="NCBI Taxonomy" id="1649241"/>
    <lineage>
        <taxon>Eukaryota</taxon>
        <taxon>Fungi</taxon>
        <taxon>Dikarya</taxon>
        <taxon>Ascomycota</taxon>
        <taxon>Pezizomycotina</taxon>
        <taxon>Sordariomycetes</taxon>
        <taxon>Hypocreomycetidae</taxon>
        <taxon>Hypocreales</taxon>
        <taxon>Clavicipitaceae</taxon>
        <taxon>Metarhizium</taxon>
    </lineage>
</organism>
<feature type="chain" id="PRO_5022887025" description="superoxide dismutase" evidence="12">
    <location>
        <begin position="20"/>
        <end position="884"/>
    </location>
</feature>
<comment type="similarity">
    <text evidence="5">Belongs to the Cu-Zn superoxide dismutase family.</text>
</comment>
<dbReference type="InterPro" id="IPR001424">
    <property type="entry name" value="SOD_Cu_Zn_dom"/>
</dbReference>
<evidence type="ECO:0000256" key="2">
    <source>
        <dbReference type="ARBA" id="ARBA00004196"/>
    </source>
</evidence>
<comment type="function">
    <text evidence="1">Destroys radicals which are normally produced within the cells and which are toxic to biological systems.</text>
</comment>
<dbReference type="Proteomes" id="UP000317257">
    <property type="component" value="Unassembled WGS sequence"/>
</dbReference>
<protein>
    <recommendedName>
        <fullName evidence="6">superoxide dismutase</fullName>
        <ecNumber evidence="6">1.15.1.1</ecNumber>
    </recommendedName>
</protein>
<comment type="subcellular location">
    <subcellularLocation>
        <location evidence="2">Cell envelope</location>
    </subcellularLocation>
    <subcellularLocation>
        <location evidence="3">Cytoplasm</location>
    </subcellularLocation>
    <subcellularLocation>
        <location evidence="4">Secreted</location>
    </subcellularLocation>
</comment>
<evidence type="ECO:0000256" key="12">
    <source>
        <dbReference type="SAM" id="SignalP"/>
    </source>
</evidence>
<feature type="signal peptide" evidence="12">
    <location>
        <begin position="1"/>
        <end position="19"/>
    </location>
</feature>
<dbReference type="GO" id="GO:0004784">
    <property type="term" value="F:superoxide dismutase activity"/>
    <property type="evidence" value="ECO:0007669"/>
    <property type="project" value="UniProtKB-EC"/>
</dbReference>
<feature type="region of interest" description="Disordered" evidence="11">
    <location>
        <begin position="191"/>
        <end position="238"/>
    </location>
</feature>
<keyword evidence="12" id="KW-0732">Signal</keyword>
<dbReference type="EMBL" id="SBHS01000011">
    <property type="protein sequence ID" value="TWU74541.1"/>
    <property type="molecule type" value="Genomic_DNA"/>
</dbReference>
<keyword evidence="7" id="KW-0963">Cytoplasm</keyword>
<feature type="compositionally biased region" description="Low complexity" evidence="11">
    <location>
        <begin position="475"/>
        <end position="486"/>
    </location>
</feature>
<dbReference type="AlphaFoldDB" id="A0A5C6GEB1"/>
<feature type="region of interest" description="Disordered" evidence="11">
    <location>
        <begin position="102"/>
        <end position="122"/>
    </location>
</feature>
<dbReference type="EC" id="1.15.1.1" evidence="6"/>
<evidence type="ECO:0000256" key="3">
    <source>
        <dbReference type="ARBA" id="ARBA00004496"/>
    </source>
</evidence>
<evidence type="ECO:0000256" key="11">
    <source>
        <dbReference type="SAM" id="MobiDB-lite"/>
    </source>
</evidence>
<evidence type="ECO:0000256" key="9">
    <source>
        <dbReference type="ARBA" id="ARBA00022862"/>
    </source>
</evidence>
<feature type="compositionally biased region" description="Basic and acidic residues" evidence="11">
    <location>
        <begin position="791"/>
        <end position="802"/>
    </location>
</feature>
<feature type="domain" description="Superoxide dismutase copper/zinc binding" evidence="13">
    <location>
        <begin position="55"/>
        <end position="173"/>
    </location>
</feature>
<evidence type="ECO:0000256" key="1">
    <source>
        <dbReference type="ARBA" id="ARBA00003917"/>
    </source>
</evidence>